<dbReference type="InterPro" id="IPR051089">
    <property type="entry name" value="prtT"/>
</dbReference>
<organism evidence="7 8">
    <name type="scientific">Anthostomella pinea</name>
    <dbReference type="NCBI Taxonomy" id="933095"/>
    <lineage>
        <taxon>Eukaryota</taxon>
        <taxon>Fungi</taxon>
        <taxon>Dikarya</taxon>
        <taxon>Ascomycota</taxon>
        <taxon>Pezizomycotina</taxon>
        <taxon>Sordariomycetes</taxon>
        <taxon>Xylariomycetidae</taxon>
        <taxon>Xylariales</taxon>
        <taxon>Xylariaceae</taxon>
        <taxon>Anthostomella</taxon>
    </lineage>
</organism>
<proteinExistence type="predicted"/>
<dbReference type="Pfam" id="PF01161">
    <property type="entry name" value="PBP"/>
    <property type="match status" value="1"/>
</dbReference>
<reference evidence="7" key="1">
    <citation type="submission" date="2023-10" db="EMBL/GenBank/DDBJ databases">
        <authorList>
            <person name="Hackl T."/>
        </authorList>
    </citation>
    <scope>NUCLEOTIDE SEQUENCE</scope>
</reference>
<comment type="caution">
    <text evidence="7">The sequence shown here is derived from an EMBL/GenBank/DDBJ whole genome shotgun (WGS) entry which is preliminary data.</text>
</comment>
<comment type="subcellular location">
    <subcellularLocation>
        <location evidence="1">Nucleus</location>
    </subcellularLocation>
</comment>
<feature type="compositionally biased region" description="Low complexity" evidence="6">
    <location>
        <begin position="240"/>
        <end position="257"/>
    </location>
</feature>
<dbReference type="InterPro" id="IPR049556">
    <property type="entry name" value="PhiB"/>
</dbReference>
<evidence type="ECO:0000256" key="5">
    <source>
        <dbReference type="ARBA" id="ARBA00023242"/>
    </source>
</evidence>
<dbReference type="PANTHER" id="PTHR31845">
    <property type="entry name" value="FINGER DOMAIN PROTEIN, PUTATIVE-RELATED"/>
    <property type="match status" value="1"/>
</dbReference>
<name>A0AAI8VED6_9PEZI</name>
<dbReference type="InterPro" id="IPR036610">
    <property type="entry name" value="PEBP-like_sf"/>
</dbReference>
<dbReference type="CDD" id="cd12148">
    <property type="entry name" value="fungal_TF_MHR"/>
    <property type="match status" value="1"/>
</dbReference>
<keyword evidence="8" id="KW-1185">Reference proteome</keyword>
<keyword evidence="4" id="KW-0804">Transcription</keyword>
<evidence type="ECO:0000256" key="1">
    <source>
        <dbReference type="ARBA" id="ARBA00004123"/>
    </source>
</evidence>
<sequence>MTAMLEVSLAWLFKNAKGRDAKAFYTRPALAGFAEQTITVTSPDCGATNATLAVDYTADGAGKFPALQWAAPPELEGRVREWLLVSEDPDAPLPTPICHGIYTGIPPTKTSVEAADFEVADKAKALLKGGFHYGKNIRGSVYGLPRPLMNHGPHRYFYMVVALEEPLDPKLLAPTATREQIADAIVGKVLGWGIKLDELVQEIQSIKQSVGSVSLPPQGTTQQHDGATCPLQGPAVPRLGLPSPSSGPSDSTSRYSGPEAANGVVVDPSQILHTPAVTLPQEPGIKPSLSRALGSHPFSGEDIDYYFQKYFECYHPYMPIVRERDPNKCYESGPLLFWSILFIASRRYARDGTALPFLLDSVRREMFTAITILPLSLSSINALILVCSWIFPDVRFVNDPTALFSSVTGNASMLLGIHTGKGAHPEFSHGAFQNSFTDEEAALTWTGYNIIAQRVSSYLGLPPLGSLFNQAVQNVIDGRVPFHVPPGFRVLLECQKFCNRVSKTMVAYLEESRGVSAHVVQLLEDEWDAVKGLVCSERADDLDRFNALLAQFEIQVYYMLPLPGYNPENLKRYILRTYTTAQSVLRDALQLERKMKFIHHIPHFHFRALLLASSVVHKLLRSSYMEFVGCKAAEQSASDAIAVCKLASVMEGDLPARLHKLIESFSDGTRKLQGPQSREEPISMFSHRLSASAALDWLMRWKHDHVASGAKCPAQQQQNQQDSVAHAAGAGAGAAACAERVDTPALLAGEPMQNIDWSFMDDFDWNLEPGVLWNGTPR</sequence>
<accession>A0AAI8VED6</accession>
<feature type="compositionally biased region" description="Polar residues" evidence="6">
    <location>
        <begin position="212"/>
        <end position="225"/>
    </location>
</feature>
<dbReference type="GO" id="GO:0000981">
    <property type="term" value="F:DNA-binding transcription factor activity, RNA polymerase II-specific"/>
    <property type="evidence" value="ECO:0007669"/>
    <property type="project" value="TreeGrafter"/>
</dbReference>
<dbReference type="EMBL" id="CAUWAG010000008">
    <property type="protein sequence ID" value="CAJ2506188.1"/>
    <property type="molecule type" value="Genomic_DNA"/>
</dbReference>
<dbReference type="Proteomes" id="UP001295740">
    <property type="component" value="Unassembled WGS sequence"/>
</dbReference>
<evidence type="ECO:0000313" key="7">
    <source>
        <dbReference type="EMBL" id="CAJ2506188.1"/>
    </source>
</evidence>
<dbReference type="GO" id="GO:0000976">
    <property type="term" value="F:transcription cis-regulatory region binding"/>
    <property type="evidence" value="ECO:0007669"/>
    <property type="project" value="TreeGrafter"/>
</dbReference>
<evidence type="ECO:0000256" key="4">
    <source>
        <dbReference type="ARBA" id="ARBA00023163"/>
    </source>
</evidence>
<dbReference type="GO" id="GO:0005634">
    <property type="term" value="C:nucleus"/>
    <property type="evidence" value="ECO:0007669"/>
    <property type="project" value="UniProtKB-SubCell"/>
</dbReference>
<dbReference type="Gene3D" id="3.90.280.10">
    <property type="entry name" value="PEBP-like"/>
    <property type="match status" value="1"/>
</dbReference>
<evidence type="ECO:0000256" key="2">
    <source>
        <dbReference type="ARBA" id="ARBA00023015"/>
    </source>
</evidence>
<keyword evidence="5" id="KW-0539">Nucleus</keyword>
<feature type="region of interest" description="Disordered" evidence="6">
    <location>
        <begin position="212"/>
        <end position="260"/>
    </location>
</feature>
<dbReference type="AlphaFoldDB" id="A0AAI8VED6"/>
<keyword evidence="2" id="KW-0805">Transcription regulation</keyword>
<keyword evidence="3" id="KW-0238">DNA-binding</keyword>
<dbReference type="SUPFAM" id="SSF49777">
    <property type="entry name" value="PEBP-like"/>
    <property type="match status" value="1"/>
</dbReference>
<dbReference type="PANTHER" id="PTHR31845:SF21">
    <property type="entry name" value="REGULATORY PROTEIN LEU3"/>
    <property type="match status" value="1"/>
</dbReference>
<evidence type="ECO:0000313" key="8">
    <source>
        <dbReference type="Proteomes" id="UP001295740"/>
    </source>
</evidence>
<protein>
    <submittedName>
        <fullName evidence="7">Uu.00g003180.m01.CDS01</fullName>
    </submittedName>
</protein>
<evidence type="ECO:0000256" key="3">
    <source>
        <dbReference type="ARBA" id="ARBA00023125"/>
    </source>
</evidence>
<dbReference type="InterPro" id="IPR008914">
    <property type="entry name" value="PEBP"/>
</dbReference>
<dbReference type="CDD" id="cd00457">
    <property type="entry name" value="PEBP"/>
    <property type="match status" value="1"/>
</dbReference>
<gene>
    <name evidence="7" type="ORF">KHLLAP_LOCUS6656</name>
</gene>
<evidence type="ECO:0000256" key="6">
    <source>
        <dbReference type="SAM" id="MobiDB-lite"/>
    </source>
</evidence>